<accession>A0A7S2KGN0</accession>
<dbReference type="EMBL" id="HBHA01000133">
    <property type="protein sequence ID" value="CAD9575808.1"/>
    <property type="molecule type" value="Transcribed_RNA"/>
</dbReference>
<proteinExistence type="predicted"/>
<protein>
    <submittedName>
        <fullName evidence="2">Uncharacterized protein</fullName>
    </submittedName>
</protein>
<sequence length="254" mass="28016">MLEEILLNISRATLIRRLIALAKRRGMLISQRAQLHCVSIMVKTRNAHTRLQTWKSIRDSLTLNQQNSVRLIGKLLRVGLIREADYVLGKMQERGMHIPQRIYRNFAKALTGYSLSASSSLQQEKIAKEEVEQGIKIAKKKGRGGGGEEEEEEEEVKVQGNELEEDDQGPRKSTTNKRGASTQDMDDSFSSLKLASSSSSSSSHISSPSSPPSSPLFNCCPNALKAMADNGEFKLLKSLGVSADDVTKNDADLN</sequence>
<name>A0A7S2KGN0_BIGNA</name>
<dbReference type="AlphaFoldDB" id="A0A7S2KGN0"/>
<gene>
    <name evidence="2" type="ORF">BIGN1055_LOCUS90</name>
</gene>
<reference evidence="2" key="1">
    <citation type="submission" date="2021-01" db="EMBL/GenBank/DDBJ databases">
        <authorList>
            <person name="Corre E."/>
            <person name="Pelletier E."/>
            <person name="Niang G."/>
            <person name="Scheremetjew M."/>
            <person name="Finn R."/>
            <person name="Kale V."/>
            <person name="Holt S."/>
            <person name="Cochrane G."/>
            <person name="Meng A."/>
            <person name="Brown T."/>
            <person name="Cohen L."/>
        </authorList>
    </citation>
    <scope>NUCLEOTIDE SEQUENCE</scope>
    <source>
        <strain evidence="2">CCMP1258.1</strain>
    </source>
</reference>
<feature type="compositionally biased region" description="Polar residues" evidence="1">
    <location>
        <begin position="171"/>
        <end position="183"/>
    </location>
</feature>
<organism evidence="2">
    <name type="scientific">Bigelowiella natans</name>
    <name type="common">Pedinomonas minutissima</name>
    <name type="synonym">Chlorarachnion sp. (strain CCMP621)</name>
    <dbReference type="NCBI Taxonomy" id="227086"/>
    <lineage>
        <taxon>Eukaryota</taxon>
        <taxon>Sar</taxon>
        <taxon>Rhizaria</taxon>
        <taxon>Cercozoa</taxon>
        <taxon>Chlorarachniophyceae</taxon>
        <taxon>Bigelowiella</taxon>
    </lineage>
</organism>
<feature type="compositionally biased region" description="Low complexity" evidence="1">
    <location>
        <begin position="188"/>
        <end position="208"/>
    </location>
</feature>
<feature type="region of interest" description="Disordered" evidence="1">
    <location>
        <begin position="138"/>
        <end position="219"/>
    </location>
</feature>
<evidence type="ECO:0000256" key="1">
    <source>
        <dbReference type="SAM" id="MobiDB-lite"/>
    </source>
</evidence>
<evidence type="ECO:0000313" key="2">
    <source>
        <dbReference type="EMBL" id="CAD9575808.1"/>
    </source>
</evidence>